<name>A0AAU8GWZ4_9BACT</name>
<dbReference type="KEGG" id="taut:V4D30_01385"/>
<evidence type="ECO:0000313" key="1">
    <source>
        <dbReference type="EMBL" id="XCH46946.1"/>
    </source>
</evidence>
<dbReference type="EMBL" id="CP144373">
    <property type="protein sequence ID" value="XCH46946.1"/>
    <property type="molecule type" value="Genomic_DNA"/>
</dbReference>
<proteinExistence type="predicted"/>
<gene>
    <name evidence="1" type="ORF">V4D30_01385</name>
</gene>
<accession>A0AAU8GWZ4</accession>
<reference evidence="1" key="1">
    <citation type="submission" date="2024-01" db="EMBL/GenBank/DDBJ databases">
        <title>The first autotrophic representatives of the genus Thermodesulfovibrio.</title>
        <authorList>
            <person name="Maltseva A.I."/>
            <person name="Elcheninov A.G."/>
            <person name="Kublanov I.V."/>
            <person name="Lebedinsky A.V."/>
            <person name="Frolov E.N."/>
        </authorList>
    </citation>
    <scope>NUCLEOTIDE SEQUENCE</scope>
    <source>
        <strain evidence="1">3907-1M</strain>
    </source>
</reference>
<protein>
    <submittedName>
        <fullName evidence="1">Uncharacterized protein</fullName>
    </submittedName>
</protein>
<organism evidence="1">
    <name type="scientific">Thermodesulfovibrio autotrophicus</name>
    <dbReference type="NCBI Taxonomy" id="3118333"/>
    <lineage>
        <taxon>Bacteria</taxon>
        <taxon>Pseudomonadati</taxon>
        <taxon>Nitrospirota</taxon>
        <taxon>Thermodesulfovibrionia</taxon>
        <taxon>Thermodesulfovibrionales</taxon>
        <taxon>Thermodesulfovibrionaceae</taxon>
        <taxon>Thermodesulfovibrio</taxon>
    </lineage>
</organism>
<dbReference type="AlphaFoldDB" id="A0AAU8GWZ4"/>
<dbReference type="RefSeq" id="WP_353684472.1">
    <property type="nucleotide sequence ID" value="NZ_CP144373.1"/>
</dbReference>
<sequence length="117" mass="13273">MQALENQELASLYNFQLPPSPFSVLKGSEIPRGIDPLGMTNEKEILPWNDDHNVITSLLFIIQNPLFIIPNLLFIIPNLRFVIPSLLYFVIPSLPEAGEESPLFSLFQRFLGYDATL</sequence>